<dbReference type="Proteomes" id="UP001589576">
    <property type="component" value="Unassembled WGS sequence"/>
</dbReference>
<dbReference type="Gene3D" id="3.20.20.370">
    <property type="entry name" value="Glycoside hydrolase/deacetylase"/>
    <property type="match status" value="1"/>
</dbReference>
<comment type="caution">
    <text evidence="1">The sequence shown here is derived from an EMBL/GenBank/DDBJ whole genome shotgun (WGS) entry which is preliminary data.</text>
</comment>
<proteinExistence type="predicted"/>
<sequence length="365" mass="42575">MIQRIKSFLSATAINRKGSCLKEKLIIIESDDWGAIRTPSKETITYFEKKGFEVANSIYKNDSLASQEDLEKLFEVLQSYKGCDGKPAVITANSIMANPDFEKIKAHDFQHYFWEPFTATFKRYPKHQNNFQLWKEGISASVFHPQFHGREHLSVKRWMAALQSKNQAILTSFEQQTTYSGKKDYSFMEAFDWDSPEEIQQHQTIIADGLQVFEQHFGYKSKSFIAPCYNWDTKLEPFLAEQGIEWMQGIRPQLQPTGVFDNYETVRHYFGQQQNGLRFNTRNCFFEPSMLAQKDWVNSCLAEIQSAFLFSKPAVICSHRINFIGYINPKNRERGLRDLNQLLKAIVKKWPDVRFITTDELSNYI</sequence>
<keyword evidence="2" id="KW-1185">Reference proteome</keyword>
<dbReference type="SUPFAM" id="SSF88713">
    <property type="entry name" value="Glycoside hydrolase/deacetylase"/>
    <property type="match status" value="1"/>
</dbReference>
<organism evidence="1 2">
    <name type="scientific">Flavobacterium paronense</name>
    <dbReference type="NCBI Taxonomy" id="1392775"/>
    <lineage>
        <taxon>Bacteria</taxon>
        <taxon>Pseudomonadati</taxon>
        <taxon>Bacteroidota</taxon>
        <taxon>Flavobacteriia</taxon>
        <taxon>Flavobacteriales</taxon>
        <taxon>Flavobacteriaceae</taxon>
        <taxon>Flavobacterium</taxon>
    </lineage>
</organism>
<protein>
    <submittedName>
        <fullName evidence="1">Polysaccharide (De)acetylase</fullName>
    </submittedName>
</protein>
<evidence type="ECO:0000313" key="1">
    <source>
        <dbReference type="EMBL" id="MFB9088172.1"/>
    </source>
</evidence>
<gene>
    <name evidence="1" type="ORF">ACFFUU_01000</name>
</gene>
<dbReference type="EMBL" id="JBHMFB010000003">
    <property type="protein sequence ID" value="MFB9088172.1"/>
    <property type="molecule type" value="Genomic_DNA"/>
</dbReference>
<name>A0ABV5GBI9_9FLAO</name>
<dbReference type="InterPro" id="IPR011330">
    <property type="entry name" value="Glyco_hydro/deAcase_b/a-brl"/>
</dbReference>
<evidence type="ECO:0000313" key="2">
    <source>
        <dbReference type="Proteomes" id="UP001589576"/>
    </source>
</evidence>
<accession>A0ABV5GBI9</accession>
<reference evidence="1 2" key="1">
    <citation type="submission" date="2024-09" db="EMBL/GenBank/DDBJ databases">
        <authorList>
            <person name="Sun Q."/>
            <person name="Mori K."/>
        </authorList>
    </citation>
    <scope>NUCLEOTIDE SEQUENCE [LARGE SCALE GENOMIC DNA]</scope>
    <source>
        <strain evidence="1 2">CECT 8460</strain>
    </source>
</reference>
<dbReference type="RefSeq" id="WP_290284781.1">
    <property type="nucleotide sequence ID" value="NZ_JAUFQN010000019.1"/>
</dbReference>